<evidence type="ECO:0000256" key="7">
    <source>
        <dbReference type="SAM" id="Phobius"/>
    </source>
</evidence>
<keyword evidence="5 7" id="KW-0472">Membrane</keyword>
<dbReference type="EMBL" id="JTAI01000009">
    <property type="protein sequence ID" value="PPS94183.1"/>
    <property type="molecule type" value="Genomic_DNA"/>
</dbReference>
<dbReference type="InterPro" id="IPR000008">
    <property type="entry name" value="C2_dom"/>
</dbReference>
<comment type="subcellular location">
    <subcellularLocation>
        <location evidence="1">Membrane</location>
        <topology evidence="1">Single-pass membrane protein</topology>
    </subcellularLocation>
</comment>
<keyword evidence="3" id="KW-0677">Repeat</keyword>
<dbReference type="SUPFAM" id="SSF49562">
    <property type="entry name" value="C2 domain (Calcium/lipid-binding domain, CaLB)"/>
    <property type="match status" value="4"/>
</dbReference>
<evidence type="ECO:0000256" key="4">
    <source>
        <dbReference type="ARBA" id="ARBA00022989"/>
    </source>
</evidence>
<name>A0ABX5BAQ9_CRYHO</name>
<dbReference type="PANTHER" id="PTHR12546">
    <property type="entry name" value="FER-1-LIKE"/>
    <property type="match status" value="1"/>
</dbReference>
<keyword evidence="2 7" id="KW-0812">Transmembrane</keyword>
<feature type="domain" description="C2" evidence="8">
    <location>
        <begin position="167"/>
        <end position="298"/>
    </location>
</feature>
<feature type="region of interest" description="Disordered" evidence="6">
    <location>
        <begin position="1305"/>
        <end position="1339"/>
    </location>
</feature>
<evidence type="ECO:0000256" key="2">
    <source>
        <dbReference type="ARBA" id="ARBA00022692"/>
    </source>
</evidence>
<feature type="domain" description="C2" evidence="8">
    <location>
        <begin position="558"/>
        <end position="673"/>
    </location>
</feature>
<keyword evidence="10" id="KW-1185">Reference proteome</keyword>
<evidence type="ECO:0000313" key="9">
    <source>
        <dbReference type="EMBL" id="PPS94183.1"/>
    </source>
</evidence>
<dbReference type="SMART" id="SM00239">
    <property type="entry name" value="C2"/>
    <property type="match status" value="5"/>
</dbReference>
<dbReference type="InterPro" id="IPR035892">
    <property type="entry name" value="C2_domain_sf"/>
</dbReference>
<dbReference type="Proteomes" id="UP001429100">
    <property type="component" value="Unassembled WGS sequence"/>
</dbReference>
<evidence type="ECO:0000256" key="5">
    <source>
        <dbReference type="ARBA" id="ARBA00023136"/>
    </source>
</evidence>
<evidence type="ECO:0000256" key="6">
    <source>
        <dbReference type="SAM" id="MobiDB-lite"/>
    </source>
</evidence>
<dbReference type="PANTHER" id="PTHR12546:SF33">
    <property type="entry name" value="SPERM VESICLE FUSION PROTEIN FER-1"/>
    <property type="match status" value="1"/>
</dbReference>
<dbReference type="Gene3D" id="2.60.40.150">
    <property type="entry name" value="C2 domain"/>
    <property type="match status" value="4"/>
</dbReference>
<feature type="transmembrane region" description="Helical" evidence="7">
    <location>
        <begin position="1902"/>
        <end position="1923"/>
    </location>
</feature>
<evidence type="ECO:0000256" key="1">
    <source>
        <dbReference type="ARBA" id="ARBA00004167"/>
    </source>
</evidence>
<dbReference type="InterPro" id="IPR037721">
    <property type="entry name" value="Ferlin"/>
</dbReference>
<proteinExistence type="predicted"/>
<dbReference type="Pfam" id="PF00168">
    <property type="entry name" value="C2"/>
    <property type="match status" value="3"/>
</dbReference>
<protein>
    <submittedName>
        <fullName evidence="9">Ferlin like type II membrane associated protein with 5 C2 domain</fullName>
    </submittedName>
</protein>
<evidence type="ECO:0000313" key="10">
    <source>
        <dbReference type="Proteomes" id="UP001429100"/>
    </source>
</evidence>
<comment type="caution">
    <text evidence="9">The sequence shown here is derived from an EMBL/GenBank/DDBJ whole genome shotgun (WGS) entry which is preliminary data.</text>
</comment>
<evidence type="ECO:0000259" key="8">
    <source>
        <dbReference type="PROSITE" id="PS50004"/>
    </source>
</evidence>
<evidence type="ECO:0000256" key="3">
    <source>
        <dbReference type="ARBA" id="ARBA00022737"/>
    </source>
</evidence>
<dbReference type="PROSITE" id="PS50004">
    <property type="entry name" value="C2"/>
    <property type="match status" value="4"/>
</dbReference>
<keyword evidence="4 7" id="KW-1133">Transmembrane helix</keyword>
<reference evidence="9 10" key="1">
    <citation type="submission" date="2014-11" db="EMBL/GenBank/DDBJ databases">
        <title>Comparative genomic analysis of Cryptosporidium hominis reveals occurrence of genetic recombination in virulent subtypes.</title>
        <authorList>
            <person name="Guo Y."/>
            <person name="Tang K."/>
            <person name="Frace M."/>
            <person name="Li N."/>
            <person name="Roellig D.M."/>
            <person name="Sammons S."/>
            <person name="Knipe K."/>
            <person name="Rowe L."/>
            <person name="Feng Y."/>
            <person name="Xiao L."/>
        </authorList>
    </citation>
    <scope>NUCLEOTIDE SEQUENCE [LARGE SCALE GENOMIC DNA]</scope>
    <source>
        <strain evidence="9">30976</strain>
    </source>
</reference>
<reference evidence="9 10" key="2">
    <citation type="submission" date="2017-10" db="EMBL/GenBank/DDBJ databases">
        <title>Consistent, comparative and evidence-based genome annotation and re-annotation for the closely-related species, Cryptosporidium parvum, C. hominis and C. tyzzeri.</title>
        <authorList>
            <person name="Baptista R.P."/>
            <person name="Li Y."/>
            <person name="Sateriale A."/>
            <person name="Striepen B."/>
            <person name="Kissinger J.C."/>
        </authorList>
    </citation>
    <scope>NUCLEOTIDE SEQUENCE [LARGE SCALE GENOMIC DNA]</scope>
    <source>
        <strain evidence="9">30976</strain>
    </source>
</reference>
<feature type="domain" description="C2" evidence="8">
    <location>
        <begin position="1680"/>
        <end position="1818"/>
    </location>
</feature>
<organism evidence="9 10">
    <name type="scientific">Cryptosporidium hominis</name>
    <dbReference type="NCBI Taxonomy" id="237895"/>
    <lineage>
        <taxon>Eukaryota</taxon>
        <taxon>Sar</taxon>
        <taxon>Alveolata</taxon>
        <taxon>Apicomplexa</taxon>
        <taxon>Conoidasida</taxon>
        <taxon>Coccidia</taxon>
        <taxon>Eucoccidiorida</taxon>
        <taxon>Eimeriorina</taxon>
        <taxon>Cryptosporidiidae</taxon>
        <taxon>Cryptosporidium</taxon>
    </lineage>
</organism>
<sequence length="1924" mass="218343">MLWGHQQAYNVIVEVLEVQNLVWPIDIALTDKKTKIDAKLPNPIVEVTIRNETYHTDSKEATSSCAFNQTFYFQNMMLDSLEFQRSTVEIRVLNQGFFKQELIGMYTGSFEKIYSLPNHRLLKTLVPITIPERPSIPLGYIRLSIYVLGENDLVAPEDSFGYNDDGVGNILTVSSHSVPAPELAITYYHLNFNVHLARDVLLPDYADLSHQEADSYLPSPFVRIVALDNALETEIIRSTPSPVWNETLKFPVGIPCLDDRIVLELWDAYGGGDGPRLVAQTKLSLQDILQSELGPTWLHFYGQTTGLRGSAIDIKAVALNSFNSQGNGEQSQLRILPVTIPNSGFGVLGMFDTKNVTSFPCVAYLGRLLVSASLSRIPNPTPIKTSAQPVEIPKTDPYLFWADIYEISGLGLPSEVYIELSVGSWTYWVIPNFQKKISDSFPLCDKLGRVPDQSFALPEIDMSSDLLIRVYTKDESHSKPLFHSYIRISANEMLRYSSDRPRWYPLLSAAHYGIMVGQDIPYDEAAALSHIKHYGMLLGSFILRKNDPEKQFEYFIPSLSNIQRPPRIKYNLCRWICRAYIFQAIRLPVVESTLPDSLVMVTLGGGTVLTEIIPKTVNPDWHEALVFDAALPDDLSIAQWLNIAILHEDIVLGSAAISPLYIGFMKKSRPEWFVLQTPRTPECKARILCAFELVKIGDMMGNVLFSSLSNQFELKNIENDPNYDLINNFKAWSIPDVTPKYVPCDVHLFLIGIRLRNQNDTNNSIFSMSSSSKPIIQFEFGRDPEKPENRLWVQQATQPVHGGDSGNYNYLKSLCLKCHIPASPIFQTYIEIRILEPANVFGTKCKEFGTAYLHLNHHLPWIEEYHQRSLKTEFQYLPPKLVNKKWLSSGRKFLSKYYRGPWKLWKNKPREILSPKISIRGANSASSIIKSSSRSSLISLPSGEIIENTSINDDSFDFDNLRKEMGDFNEINSNKGIQRNGGGVNDNDDELYCTQGELNNRNLQQNNNEKKYDDQFDDFFDVFYDQSSSVLADTGQFTNNKNGLLVSENNKFDLGIPNVIQDLLFGNDNINKSESSQNNNININNLNQLKELKPFDLMNTAEILSNYLHIGEDESFINDPTLNIPIHDLEALNSCISSMEAYIKPLKNNQKNIKDYEDLENINPYLNMAKSINWGVKSQLYDYSNTKRLYGTNKEQLDLFFSYGLRKSSSNYNMMADIEENMDLFDNNNYNNNSDMNDRLLYELDDDENDYQDELNHDYETELDMDELPYDSVPIISANRTGEAEVVGFIKVYCKILSKFSLKNKNSKKSNNEVEDNNNNNNNNRNIKNNSENDKVNIQTPIPKLLPLSSRELKEYNERRTSIQQYQQKQIELGGNKNIISLLKADSQHIDNNSSRLSSISMSSSSSSPSFLTKLHNRRFSLSSFDEGDSVITYKSRNNSINDDNNIYNNNNNGNENNYYIMNNDNSSISSVMSNDSYIYDPMLERLKHQILEIPRFKVRVYVLTGHGFVPPKQYSRNALISLGGNSGGSNEANWFINVKTGSNTVNNVLDGFGDGGGDMLISKGMFEINDSESISKGFSPDFYKSYELDAILPLNALLTITVFHKNKNNNITTLYGRTYIDIEDRFFHPIYQKLILNSESLQPIEIRQLYGVFGNDSNCGNNLIQNSVGSLRCWIQVLPPEIAIIRPIYPLNPPTVETCQVRVVIYRLKNIPISKLVNNTGILAFGEPSISLMVKGLMSPNNNTILEQDTDTHWNSSDGTAIFNWRFVFNIPVPCHFPILRLQVWNRGLLVFGDAISECSFDLSSYLMRSRKLNSKVNISRTLINMCHPARPNEKRGEMEIEISILPLSLAESSPVGIGREEPNKDPYLPDVTDHRNYITTSAFGKGFFSATSNVKWGAKLMTWLITAVVIITILSLLIKLFK</sequence>
<feature type="compositionally biased region" description="Low complexity" evidence="6">
    <location>
        <begin position="1317"/>
        <end position="1330"/>
    </location>
</feature>
<gene>
    <name evidence="9" type="ORF">GY17_00002895</name>
</gene>
<feature type="domain" description="C2" evidence="8">
    <location>
        <begin position="1"/>
        <end position="123"/>
    </location>
</feature>
<accession>A0ABX5BAQ9</accession>